<evidence type="ECO:0000256" key="2">
    <source>
        <dbReference type="SAM" id="SignalP"/>
    </source>
</evidence>
<gene>
    <name evidence="3" type="ORF">CROS1456_LOCUS3542</name>
    <name evidence="4" type="ORF">HKI87_18g87310</name>
</gene>
<keyword evidence="2" id="KW-0732">Signal</keyword>
<organism evidence="3">
    <name type="scientific">Chloropicon roscoffensis</name>
    <dbReference type="NCBI Taxonomy" id="1461544"/>
    <lineage>
        <taxon>Eukaryota</taxon>
        <taxon>Viridiplantae</taxon>
        <taxon>Chlorophyta</taxon>
        <taxon>Chloropicophyceae</taxon>
        <taxon>Chloropicales</taxon>
        <taxon>Chloropicaceae</taxon>
        <taxon>Chloropicon</taxon>
    </lineage>
</organism>
<dbReference type="Proteomes" id="UP001472866">
    <property type="component" value="Chromosome 18"/>
</dbReference>
<dbReference type="Gene3D" id="3.40.50.1000">
    <property type="entry name" value="HAD superfamily/HAD-like"/>
    <property type="match status" value="1"/>
</dbReference>
<dbReference type="CDD" id="cd01427">
    <property type="entry name" value="HAD_like"/>
    <property type="match status" value="1"/>
</dbReference>
<keyword evidence="1" id="KW-0175">Coiled coil</keyword>
<accession>A0A7S3CA74</accession>
<evidence type="ECO:0000313" key="4">
    <source>
        <dbReference type="EMBL" id="WZN67159.1"/>
    </source>
</evidence>
<feature type="coiled-coil region" evidence="1">
    <location>
        <begin position="575"/>
        <end position="602"/>
    </location>
</feature>
<evidence type="ECO:0008006" key="6">
    <source>
        <dbReference type="Google" id="ProtNLM"/>
    </source>
</evidence>
<dbReference type="EMBL" id="HBHZ01004594">
    <property type="protein sequence ID" value="CAE0190452.1"/>
    <property type="molecule type" value="Transcribed_RNA"/>
</dbReference>
<sequence length="933" mass="103020">MSGSRPNGASRAVVCFLVGALALTSALGGAEAFTMRTWGGFYPPSGSISSSSSSSIDARESIGSAGVAASTLQQAARPAKVCRGSRDKEPAEYTCKNQFDWGKCNETWLIEGGYCAEICGRCEGRIPVGPGSVTQELETRSAEVSDDAMPAVGSRECGGHISYEWRLRSDRAREASGLAASRLNKHVLWTHVDGWTTKVLAFLAETMAKEGEQDFALQGQPLLELDLPDWVNKNPKSGRVDWEDIATADCPDGSRRQCLWIADTGNNKFKRRYSQVIAVVEPEITHVRADPNKRISTQYYTPNQVDKRNSQGICQFGMGGSHCNHHQCKHDETNFRKMKFEGELERTQPAGAENLWVFNFNFPGGKEKDSEALAVAPDGSRFWLFEKNEEVRGANVYESEILSEALSRPKYNDRHNIDLFSVAFLKPPCVAAGTNCVELDEDHLFSITGADLHPLGKSVTLQTYKGPFVYEFEEGRPFDVSGMQSIIPRPVLRYANGWGAEAIAYSHDGSRLWQMPEENRHGGCQKVLVMDCAQPNLSLRVDPSITVRSSPKEGEDTTTLLDNIMRAREGFLEQAEGNKDEMAAVEEEVKEVEGILDDIVDQISSLRDAPQPEGPLTCDIIPNGWGTEKNLSIPICGGPDRAPFKPNTTETYNCEDQAAWGKCEEDWLVQGNFCMGACGRCTHTTCSCPDCKRLKKPELLCNSNQVVSSSSNASNVVIFDFDDTLKLHHPARQAPEGLWAVEETVRLGYGIAIATASCHTDYVKKFLGEMAPHIFTPEFLESNAFQSCQKKKTAPIKCNLAHYNLLEKPECAVFFDDSISNEKYAERAGVKMIEVKKGVGVTREKFRRGIEYMLHECNKPKVPLGICDPRADRQPPGDHTCKEQHRWGKCDEPWILKGDYCAATCGRCNAGGNSTTDPMLVTYGKTVPGSDLE</sequence>
<proteinExistence type="predicted"/>
<feature type="chain" id="PRO_5044661277" description="FCP1 homology domain-containing protein" evidence="2">
    <location>
        <begin position="33"/>
        <end position="933"/>
    </location>
</feature>
<keyword evidence="5" id="KW-1185">Reference proteome</keyword>
<feature type="signal peptide" evidence="2">
    <location>
        <begin position="1"/>
        <end position="32"/>
    </location>
</feature>
<dbReference type="EMBL" id="CP151518">
    <property type="protein sequence ID" value="WZN67159.1"/>
    <property type="molecule type" value="Genomic_DNA"/>
</dbReference>
<protein>
    <recommendedName>
        <fullName evidence="6">FCP1 homology domain-containing protein</fullName>
    </recommendedName>
</protein>
<dbReference type="AlphaFoldDB" id="A0A7S3CA74"/>
<reference evidence="4 5" key="2">
    <citation type="submission" date="2024-03" db="EMBL/GenBank/DDBJ databases">
        <title>Complete genome sequence of the green alga Chloropicon roscoffensis RCC1871.</title>
        <authorList>
            <person name="Lemieux C."/>
            <person name="Pombert J.-F."/>
            <person name="Otis C."/>
            <person name="Turmel M."/>
        </authorList>
    </citation>
    <scope>NUCLEOTIDE SEQUENCE [LARGE SCALE GENOMIC DNA]</scope>
    <source>
        <strain evidence="4 5">RCC1871</strain>
    </source>
</reference>
<evidence type="ECO:0000313" key="3">
    <source>
        <dbReference type="EMBL" id="CAE0190452.1"/>
    </source>
</evidence>
<dbReference type="InterPro" id="IPR023214">
    <property type="entry name" value="HAD_sf"/>
</dbReference>
<name>A0A7S3CA74_9CHLO</name>
<dbReference type="InterPro" id="IPR036412">
    <property type="entry name" value="HAD-like_sf"/>
</dbReference>
<reference evidence="3" key="1">
    <citation type="submission" date="2021-01" db="EMBL/GenBank/DDBJ databases">
        <authorList>
            <person name="Corre E."/>
            <person name="Pelletier E."/>
            <person name="Niang G."/>
            <person name="Scheremetjew M."/>
            <person name="Finn R."/>
            <person name="Kale V."/>
            <person name="Holt S."/>
            <person name="Cochrane G."/>
            <person name="Meng A."/>
            <person name="Brown T."/>
            <person name="Cohen L."/>
        </authorList>
    </citation>
    <scope>NUCLEOTIDE SEQUENCE</scope>
    <source>
        <strain evidence="3">RCC1871</strain>
    </source>
</reference>
<evidence type="ECO:0000256" key="1">
    <source>
        <dbReference type="SAM" id="Coils"/>
    </source>
</evidence>
<evidence type="ECO:0000313" key="5">
    <source>
        <dbReference type="Proteomes" id="UP001472866"/>
    </source>
</evidence>
<dbReference type="SUPFAM" id="SSF56784">
    <property type="entry name" value="HAD-like"/>
    <property type="match status" value="1"/>
</dbReference>